<keyword evidence="6" id="KW-0457">Lysine biosynthesis</keyword>
<evidence type="ECO:0000256" key="2">
    <source>
        <dbReference type="ARBA" id="ARBA00010219"/>
    </source>
</evidence>
<dbReference type="AlphaFoldDB" id="A0A3B1CCG9"/>
<evidence type="ECO:0000256" key="6">
    <source>
        <dbReference type="ARBA" id="ARBA00023154"/>
    </source>
</evidence>
<dbReference type="InterPro" id="IPR001653">
    <property type="entry name" value="DAP_epimerase_DapF"/>
</dbReference>
<dbReference type="SUPFAM" id="SSF54506">
    <property type="entry name" value="Diaminopimelate epimerase-like"/>
    <property type="match status" value="2"/>
</dbReference>
<sequence length="277" mass="29935">MANISFTKMHGLGNDFIVIDTRSKKIPGLAKKAKRLCDRHFGIGCDQIIVITTSKKADYGMRIFNADGSEVEMCGNGIRCYAKYLWDRKDPVIKKKGYVDVETPAGIIRPKMIKGGLVQVDMGEPVLDGQSVPTTLKGEVVNKPLKIGKKSYKVTAVSMGNPHCIIFTKNADKVDLASEGPPLETSKTFPNGTNVEFVEVKSKTRVKARVWERGSGVTLACGTGACAVAVACVLNGKTGRTVNVELPGGTLKIEWTKNNRVLMTGPATEVFEGTISL</sequence>
<dbReference type="PANTHER" id="PTHR31689">
    <property type="entry name" value="DIAMINOPIMELATE EPIMERASE, CHLOROPLASTIC"/>
    <property type="match status" value="1"/>
</dbReference>
<evidence type="ECO:0000256" key="4">
    <source>
        <dbReference type="ARBA" id="ARBA00022490"/>
    </source>
</evidence>
<evidence type="ECO:0000256" key="1">
    <source>
        <dbReference type="ARBA" id="ARBA00005196"/>
    </source>
</evidence>
<dbReference type="PANTHER" id="PTHR31689:SF0">
    <property type="entry name" value="DIAMINOPIMELATE EPIMERASE"/>
    <property type="match status" value="1"/>
</dbReference>
<dbReference type="UniPathway" id="UPA00034">
    <property type="reaction ID" value="UER00025"/>
</dbReference>
<dbReference type="Gene3D" id="3.10.310.10">
    <property type="entry name" value="Diaminopimelate Epimerase, Chain A, domain 1"/>
    <property type="match status" value="2"/>
</dbReference>
<name>A0A3B1CCG9_9ZZZZ</name>
<dbReference type="FunFam" id="3.10.310.10:FF:000001">
    <property type="entry name" value="Diaminopimelate epimerase"/>
    <property type="match status" value="1"/>
</dbReference>
<dbReference type="Pfam" id="PF01678">
    <property type="entry name" value="DAP_epimerase"/>
    <property type="match status" value="2"/>
</dbReference>
<evidence type="ECO:0000256" key="3">
    <source>
        <dbReference type="ARBA" id="ARBA00013080"/>
    </source>
</evidence>
<keyword evidence="5" id="KW-0028">Amino-acid biosynthesis</keyword>
<evidence type="ECO:0000256" key="5">
    <source>
        <dbReference type="ARBA" id="ARBA00022605"/>
    </source>
</evidence>
<keyword evidence="7 9" id="KW-0413">Isomerase</keyword>
<dbReference type="GO" id="GO:0009089">
    <property type="term" value="P:lysine biosynthetic process via diaminopimelate"/>
    <property type="evidence" value="ECO:0007669"/>
    <property type="project" value="UniProtKB-UniPathway"/>
</dbReference>
<proteinExistence type="inferred from homology"/>
<dbReference type="NCBIfam" id="TIGR00652">
    <property type="entry name" value="DapF"/>
    <property type="match status" value="1"/>
</dbReference>
<reference evidence="9" key="1">
    <citation type="submission" date="2018-06" db="EMBL/GenBank/DDBJ databases">
        <authorList>
            <person name="Zhirakovskaya E."/>
        </authorList>
    </citation>
    <scope>NUCLEOTIDE SEQUENCE</scope>
</reference>
<organism evidence="9">
    <name type="scientific">hydrothermal vent metagenome</name>
    <dbReference type="NCBI Taxonomy" id="652676"/>
    <lineage>
        <taxon>unclassified sequences</taxon>
        <taxon>metagenomes</taxon>
        <taxon>ecological metagenomes</taxon>
    </lineage>
</organism>
<dbReference type="EC" id="5.1.1.7" evidence="3"/>
<evidence type="ECO:0000313" key="9">
    <source>
        <dbReference type="EMBL" id="VAX16365.1"/>
    </source>
</evidence>
<dbReference type="EMBL" id="UOGC01000027">
    <property type="protein sequence ID" value="VAX16365.1"/>
    <property type="molecule type" value="Genomic_DNA"/>
</dbReference>
<dbReference type="GO" id="GO:0005829">
    <property type="term" value="C:cytosol"/>
    <property type="evidence" value="ECO:0007669"/>
    <property type="project" value="TreeGrafter"/>
</dbReference>
<keyword evidence="4" id="KW-0963">Cytoplasm</keyword>
<comment type="catalytic activity">
    <reaction evidence="8">
        <text>(2S,6S)-2,6-diaminopimelate = meso-2,6-diaminopimelate</text>
        <dbReference type="Rhea" id="RHEA:15393"/>
        <dbReference type="ChEBI" id="CHEBI:57609"/>
        <dbReference type="ChEBI" id="CHEBI:57791"/>
        <dbReference type="EC" id="5.1.1.7"/>
    </reaction>
</comment>
<comment type="pathway">
    <text evidence="1">Amino-acid biosynthesis; L-lysine biosynthesis via DAP pathway; DL-2,6-diaminopimelate from LL-2,6-diaminopimelate: step 1/1.</text>
</comment>
<dbReference type="InterPro" id="IPR018510">
    <property type="entry name" value="DAP_epimerase_AS"/>
</dbReference>
<evidence type="ECO:0000256" key="7">
    <source>
        <dbReference type="ARBA" id="ARBA00023235"/>
    </source>
</evidence>
<protein>
    <recommendedName>
        <fullName evidence="3">diaminopimelate epimerase</fullName>
        <ecNumber evidence="3">5.1.1.7</ecNumber>
    </recommendedName>
</protein>
<dbReference type="HAMAP" id="MF_00197">
    <property type="entry name" value="DAP_epimerase"/>
    <property type="match status" value="1"/>
</dbReference>
<dbReference type="PROSITE" id="PS01326">
    <property type="entry name" value="DAP_EPIMERASE"/>
    <property type="match status" value="1"/>
</dbReference>
<evidence type="ECO:0000256" key="8">
    <source>
        <dbReference type="ARBA" id="ARBA00051712"/>
    </source>
</evidence>
<accession>A0A3B1CCG9</accession>
<comment type="similarity">
    <text evidence="2">Belongs to the diaminopimelate epimerase family.</text>
</comment>
<gene>
    <name evidence="9" type="ORF">MNBD_NITROSPINAE01-1566</name>
</gene>
<dbReference type="GO" id="GO:0008837">
    <property type="term" value="F:diaminopimelate epimerase activity"/>
    <property type="evidence" value="ECO:0007669"/>
    <property type="project" value="UniProtKB-EC"/>
</dbReference>